<reference evidence="9 13" key="3">
    <citation type="submission" date="2019-03" db="EMBL/GenBank/DDBJ databases">
        <title>Deep subsurface shale carbon reservoir microbial communities from Ohio and West Virginia, USA.</title>
        <authorList>
            <person name="Wrighton K."/>
        </authorList>
    </citation>
    <scope>NUCLEOTIDE SEQUENCE [LARGE SCALE GENOMIC DNA]</scope>
    <source>
        <strain evidence="9 13">UTICA-S4D12</strain>
    </source>
</reference>
<dbReference type="InterPro" id="IPR050166">
    <property type="entry name" value="ABC_transporter_ATP-bind"/>
</dbReference>
<evidence type="ECO:0000313" key="6">
    <source>
        <dbReference type="EMBL" id="SDF94332.1"/>
    </source>
</evidence>
<dbReference type="Proteomes" id="UP000198612">
    <property type="component" value="Unassembled WGS sequence"/>
</dbReference>
<dbReference type="EMBL" id="SOAA01000022">
    <property type="protein sequence ID" value="TDS28232.1"/>
    <property type="molecule type" value="Genomic_DNA"/>
</dbReference>
<evidence type="ECO:0000256" key="2">
    <source>
        <dbReference type="ARBA" id="ARBA00022741"/>
    </source>
</evidence>
<keyword evidence="12" id="KW-1185">Reference proteome</keyword>
<evidence type="ECO:0000313" key="12">
    <source>
        <dbReference type="Proteomes" id="UP000199519"/>
    </source>
</evidence>
<dbReference type="PROSITE" id="PS00211">
    <property type="entry name" value="ABC_TRANSPORTER_1"/>
    <property type="match status" value="1"/>
</dbReference>
<dbReference type="SUPFAM" id="SSF52540">
    <property type="entry name" value="P-loop containing nucleoside triphosphate hydrolases"/>
    <property type="match status" value="1"/>
</dbReference>
<evidence type="ECO:0000313" key="13">
    <source>
        <dbReference type="Proteomes" id="UP000295758"/>
    </source>
</evidence>
<dbReference type="PANTHER" id="PTHR42788">
    <property type="entry name" value="TAURINE IMPORT ATP-BINDING PROTEIN-RELATED"/>
    <property type="match status" value="1"/>
</dbReference>
<keyword evidence="3 5" id="KW-0067">ATP-binding</keyword>
<keyword evidence="2" id="KW-0547">Nucleotide-binding</keyword>
<dbReference type="GO" id="GO:0005524">
    <property type="term" value="F:ATP binding"/>
    <property type="evidence" value="ECO:0007669"/>
    <property type="project" value="UniProtKB-KW"/>
</dbReference>
<dbReference type="Proteomes" id="UP000199519">
    <property type="component" value="Unassembled WGS sequence"/>
</dbReference>
<dbReference type="EMBL" id="FNEH01000022">
    <property type="protein sequence ID" value="SDI99357.1"/>
    <property type="molecule type" value="Genomic_DNA"/>
</dbReference>
<dbReference type="RefSeq" id="WP_089656066.1">
    <property type="nucleotide sequence ID" value="NZ_FMYT01000024.1"/>
</dbReference>
<accession>A0A1G6RQ74</accession>
<evidence type="ECO:0000256" key="1">
    <source>
        <dbReference type="ARBA" id="ARBA00022448"/>
    </source>
</evidence>
<evidence type="ECO:0000256" key="3">
    <source>
        <dbReference type="ARBA" id="ARBA00022840"/>
    </source>
</evidence>
<evidence type="ECO:0000313" key="10">
    <source>
        <dbReference type="Proteomes" id="UP000198612"/>
    </source>
</evidence>
<evidence type="ECO:0000259" key="4">
    <source>
        <dbReference type="PROSITE" id="PS50893"/>
    </source>
</evidence>
<dbReference type="InterPro" id="IPR003593">
    <property type="entry name" value="AAA+_ATPase"/>
</dbReference>
<dbReference type="SMART" id="SM00382">
    <property type="entry name" value="AAA"/>
    <property type="match status" value="1"/>
</dbReference>
<dbReference type="Gene3D" id="3.40.50.300">
    <property type="entry name" value="P-loop containing nucleotide triphosphate hydrolases"/>
    <property type="match status" value="1"/>
</dbReference>
<dbReference type="InterPro" id="IPR027417">
    <property type="entry name" value="P-loop_NTPase"/>
</dbReference>
<evidence type="ECO:0000313" key="5">
    <source>
        <dbReference type="EMBL" id="SDD06096.1"/>
    </source>
</evidence>
<reference evidence="10 12" key="2">
    <citation type="submission" date="2016-10" db="EMBL/GenBank/DDBJ databases">
        <authorList>
            <person name="Varghese N."/>
            <person name="Submissions S."/>
        </authorList>
    </citation>
    <scope>NUCLEOTIDE SEQUENCE [LARGE SCALE GENOMIC DNA]</scope>
    <source>
        <strain evidence="5 14">WG10</strain>
        <strain evidence="6 12">WG2</strain>
        <strain evidence="8 10">WG5</strain>
    </source>
</reference>
<dbReference type="Proteomes" id="UP000324896">
    <property type="component" value="Unassembled WGS sequence"/>
</dbReference>
<gene>
    <name evidence="9" type="ORF">BY453_12218</name>
    <name evidence="5" type="ORF">SAMN04488597_12423</name>
    <name evidence="6" type="ORF">SAMN04488598_13310</name>
    <name evidence="8" type="ORF">SAMN04515652_13120</name>
    <name evidence="7" type="ORF">SAMN04515654_12224</name>
</gene>
<dbReference type="EMBL" id="FMYT01000024">
    <property type="protein sequence ID" value="SDD06096.1"/>
    <property type="molecule type" value="Genomic_DNA"/>
</dbReference>
<reference evidence="7 11" key="1">
    <citation type="submission" date="2016-10" db="EMBL/GenBank/DDBJ databases">
        <authorList>
            <person name="de Groot N.N."/>
        </authorList>
    </citation>
    <scope>NUCLEOTIDE SEQUENCE [LARGE SCALE GENOMIC DNA]</scope>
    <source>
        <strain evidence="7 11">WG7</strain>
    </source>
</reference>
<evidence type="ECO:0000313" key="14">
    <source>
        <dbReference type="Proteomes" id="UP000324896"/>
    </source>
</evidence>
<proteinExistence type="predicted"/>
<organism evidence="5 14">
    <name type="scientific">Halanaerobium congolense</name>
    <dbReference type="NCBI Taxonomy" id="54121"/>
    <lineage>
        <taxon>Bacteria</taxon>
        <taxon>Bacillati</taxon>
        <taxon>Bacillota</taxon>
        <taxon>Clostridia</taxon>
        <taxon>Halanaerobiales</taxon>
        <taxon>Halanaerobiaceae</taxon>
        <taxon>Halanaerobium</taxon>
    </lineage>
</organism>
<evidence type="ECO:0000313" key="7">
    <source>
        <dbReference type="EMBL" id="SDI99357.1"/>
    </source>
</evidence>
<dbReference type="PANTHER" id="PTHR42788:SF13">
    <property type="entry name" value="ALIPHATIC SULFONATES IMPORT ATP-BINDING PROTEIN SSUB"/>
    <property type="match status" value="1"/>
</dbReference>
<feature type="domain" description="ABC transporter" evidence="4">
    <location>
        <begin position="4"/>
        <end position="236"/>
    </location>
</feature>
<dbReference type="EMBL" id="FOHG01000031">
    <property type="protein sequence ID" value="SET15169.1"/>
    <property type="molecule type" value="Genomic_DNA"/>
</dbReference>
<evidence type="ECO:0000313" key="8">
    <source>
        <dbReference type="EMBL" id="SET15169.1"/>
    </source>
</evidence>
<dbReference type="PROSITE" id="PS50893">
    <property type="entry name" value="ABC_TRANSPORTER_2"/>
    <property type="match status" value="1"/>
</dbReference>
<dbReference type="EMBL" id="FNBJ01000033">
    <property type="protein sequence ID" value="SDF94332.1"/>
    <property type="molecule type" value="Genomic_DNA"/>
</dbReference>
<dbReference type="InterPro" id="IPR003439">
    <property type="entry name" value="ABC_transporter-like_ATP-bd"/>
</dbReference>
<dbReference type="InterPro" id="IPR017871">
    <property type="entry name" value="ABC_transporter-like_CS"/>
</dbReference>
<dbReference type="GO" id="GO:0016887">
    <property type="term" value="F:ATP hydrolysis activity"/>
    <property type="evidence" value="ECO:0007669"/>
    <property type="project" value="InterPro"/>
</dbReference>
<name>A0A1G6RQ74_9FIRM</name>
<dbReference type="AlphaFoldDB" id="A0A1G6RQ74"/>
<protein>
    <submittedName>
        <fullName evidence="5">NitT/TauT family transport system ATP-binding protein</fullName>
    </submittedName>
</protein>
<dbReference type="Proteomes" id="UP000198945">
    <property type="component" value="Unassembled WGS sequence"/>
</dbReference>
<dbReference type="CDD" id="cd03293">
    <property type="entry name" value="ABC_NrtD_SsuB_transporters"/>
    <property type="match status" value="1"/>
</dbReference>
<keyword evidence="1" id="KW-0813">Transport</keyword>
<dbReference type="Pfam" id="PF00005">
    <property type="entry name" value="ABC_tran"/>
    <property type="match status" value="1"/>
</dbReference>
<sequence length="263" mass="30104">MNLLNIKDLNKNFKQENENQLEVLKNINLKIKEKEFISFIGPSGCGKSTLLNILAGLIPASSGQVMLKNKLIQNPGNDRVMVFQEAALFPWLTVIENVLFGLKIKNIDKKKAYQKALDQLEAVQLKNFKDSYPHQLSGGMKQRVAIARALVIDPEILLMDEPFGALDEQTRLMLHHQLIKLWQDTEKTIVFVTHNIREAVKLSDRIIVFGSNPGRIVEEFKIDIPQPRDRENPTLVRIENKILKLLEKEIKKQGENTYEKIAT</sequence>
<dbReference type="Proteomes" id="UP000295758">
    <property type="component" value="Unassembled WGS sequence"/>
</dbReference>
<evidence type="ECO:0000313" key="11">
    <source>
        <dbReference type="Proteomes" id="UP000198945"/>
    </source>
</evidence>
<evidence type="ECO:0000313" key="9">
    <source>
        <dbReference type="EMBL" id="TDS28232.1"/>
    </source>
</evidence>